<dbReference type="EMBL" id="JHEG02000037">
    <property type="protein sequence ID" value="KIE11950.1"/>
    <property type="molecule type" value="Genomic_DNA"/>
</dbReference>
<dbReference type="OrthoDB" id="482943at2"/>
<evidence type="ECO:0000313" key="3">
    <source>
        <dbReference type="Proteomes" id="UP000029738"/>
    </source>
</evidence>
<comment type="caution">
    <text evidence="2">The sequence shown here is derived from an EMBL/GenBank/DDBJ whole genome shotgun (WGS) entry which is preliminary data.</text>
</comment>
<sequence length="146" mass="17637">MLRYDGLYISYYEDEEDRGVYTSCLRFYRNGTVICCVTCGEVEEIIKWFDKSNPNIRPGKYKVYGDRIEFSVKYEFNFECSCLENGKEKRWMEFDLTKINYKGSIVKDTLELQIHSYRYRENHKPIDKYFLEKYTFVETADTFVTN</sequence>
<accession>A0A0C1RIX9</accession>
<proteinExistence type="predicted"/>
<dbReference type="EMBL" id="JHEG04000001">
    <property type="protein sequence ID" value="KAF3884121.1"/>
    <property type="molecule type" value="Genomic_DNA"/>
</dbReference>
<reference evidence="1" key="2">
    <citation type="submission" date="2019-11" db="EMBL/GenBank/DDBJ databases">
        <title>Improved Assembly of Tolypothrix boutellei genome.</title>
        <authorList>
            <person name="Sarangi A.N."/>
            <person name="Mukherjee M."/>
            <person name="Ghosh S."/>
            <person name="Singh D."/>
            <person name="Das A."/>
            <person name="Kant S."/>
            <person name="Prusty A."/>
            <person name="Tripathy S."/>
        </authorList>
    </citation>
    <scope>NUCLEOTIDE SEQUENCE</scope>
    <source>
        <strain evidence="1">VB521301</strain>
    </source>
</reference>
<reference evidence="2" key="1">
    <citation type="journal article" date="2015" name="Genome Announc.">
        <title>Draft Genome Sequence of Tolypothrix boutellei Strain VB521301.</title>
        <authorList>
            <person name="Chandrababunaidu M.M."/>
            <person name="Singh D."/>
            <person name="Sen D."/>
            <person name="Bhan S."/>
            <person name="Das S."/>
            <person name="Gupta A."/>
            <person name="Adhikary S.P."/>
            <person name="Tripathy S."/>
        </authorList>
    </citation>
    <scope>NUCLEOTIDE SEQUENCE</scope>
    <source>
        <strain evidence="2">VB521301</strain>
    </source>
</reference>
<dbReference type="AlphaFoldDB" id="A0A0C1RIX9"/>
<name>A0A0C1RIX9_9CYAN</name>
<evidence type="ECO:0000313" key="2">
    <source>
        <dbReference type="EMBL" id="KIE11950.1"/>
    </source>
</evidence>
<gene>
    <name evidence="2" type="ORF">DA73_0209920</name>
    <name evidence="1" type="ORF">DA73_0400000365</name>
</gene>
<keyword evidence="3" id="KW-1185">Reference proteome</keyword>
<organism evidence="2">
    <name type="scientific">Tolypothrix bouteillei VB521301</name>
    <dbReference type="NCBI Taxonomy" id="1479485"/>
    <lineage>
        <taxon>Bacteria</taxon>
        <taxon>Bacillati</taxon>
        <taxon>Cyanobacteriota</taxon>
        <taxon>Cyanophyceae</taxon>
        <taxon>Nostocales</taxon>
        <taxon>Tolypothrichaceae</taxon>
        <taxon>Tolypothrix</taxon>
    </lineage>
</organism>
<protein>
    <submittedName>
        <fullName evidence="2">Uncharacterized protein</fullName>
    </submittedName>
</protein>
<dbReference type="RefSeq" id="WP_038077621.1">
    <property type="nucleotide sequence ID" value="NZ_JHEG04000001.1"/>
</dbReference>
<evidence type="ECO:0000313" key="1">
    <source>
        <dbReference type="EMBL" id="KAF3884121.1"/>
    </source>
</evidence>
<dbReference type="Proteomes" id="UP000029738">
    <property type="component" value="Unassembled WGS sequence"/>
</dbReference>